<dbReference type="InterPro" id="IPR036393">
    <property type="entry name" value="AceGlu_kinase-like_sf"/>
</dbReference>
<evidence type="ECO:0000256" key="5">
    <source>
        <dbReference type="ARBA" id="ARBA00010122"/>
    </source>
</evidence>
<dbReference type="InterPro" id="IPR001048">
    <property type="entry name" value="Asp/Glu/Uridylate_kinase"/>
</dbReference>
<evidence type="ECO:0000256" key="6">
    <source>
        <dbReference type="ARBA" id="ARBA00022679"/>
    </source>
</evidence>
<evidence type="ECO:0000256" key="3">
    <source>
        <dbReference type="ARBA" id="ARBA00004986"/>
    </source>
</evidence>
<dbReference type="SUPFAM" id="SSF55021">
    <property type="entry name" value="ACT-like"/>
    <property type="match status" value="2"/>
</dbReference>
<evidence type="ECO:0000256" key="10">
    <source>
        <dbReference type="ARBA" id="ARBA00022915"/>
    </source>
</evidence>
<comment type="caution">
    <text evidence="17">The sequence shown here is derived from an EMBL/GenBank/DDBJ whole genome shotgun (WGS) entry which is preliminary data.</text>
</comment>
<evidence type="ECO:0000256" key="14">
    <source>
        <dbReference type="RuleBase" id="RU003448"/>
    </source>
</evidence>
<evidence type="ECO:0000256" key="2">
    <source>
        <dbReference type="ARBA" id="ARBA00004766"/>
    </source>
</evidence>
<dbReference type="PANTHER" id="PTHR21499:SF67">
    <property type="entry name" value="ASPARTOKINASE 3"/>
    <property type="match status" value="1"/>
</dbReference>
<gene>
    <name evidence="17" type="ORF">IAB73_09190</name>
</gene>
<evidence type="ECO:0000259" key="16">
    <source>
        <dbReference type="PROSITE" id="PS51671"/>
    </source>
</evidence>
<dbReference type="SUPFAM" id="SSF53633">
    <property type="entry name" value="Carbamate kinase-like"/>
    <property type="match status" value="1"/>
</dbReference>
<feature type="binding site" evidence="13">
    <location>
        <position position="219"/>
    </location>
    <ligand>
        <name>ATP</name>
        <dbReference type="ChEBI" id="CHEBI:30616"/>
    </ligand>
</feature>
<dbReference type="Gene3D" id="3.40.1160.10">
    <property type="entry name" value="Acetylglutamate kinase-like"/>
    <property type="match status" value="1"/>
</dbReference>
<dbReference type="InterPro" id="IPR054352">
    <property type="entry name" value="ACT_Aspartokinase"/>
</dbReference>
<protein>
    <recommendedName>
        <fullName evidence="14">Aspartokinase</fullName>
        <ecNumber evidence="14">2.7.2.4</ecNumber>
    </recommendedName>
</protein>
<dbReference type="GO" id="GO:0004072">
    <property type="term" value="F:aspartate kinase activity"/>
    <property type="evidence" value="ECO:0007669"/>
    <property type="project" value="UniProtKB-EC"/>
</dbReference>
<proteinExistence type="inferred from homology"/>
<dbReference type="Proteomes" id="UP000886887">
    <property type="component" value="Unassembled WGS sequence"/>
</dbReference>
<feature type="domain" description="ACT" evidence="16">
    <location>
        <begin position="379"/>
        <end position="446"/>
    </location>
</feature>
<reference evidence="17" key="2">
    <citation type="journal article" date="2021" name="PeerJ">
        <title>Extensive microbial diversity within the chicken gut microbiome revealed by metagenomics and culture.</title>
        <authorList>
            <person name="Gilroy R."/>
            <person name="Ravi A."/>
            <person name="Getino M."/>
            <person name="Pursley I."/>
            <person name="Horton D.L."/>
            <person name="Alikhan N.F."/>
            <person name="Baker D."/>
            <person name="Gharbi K."/>
            <person name="Hall N."/>
            <person name="Watson M."/>
            <person name="Adriaenssens E.M."/>
            <person name="Foster-Nyarko E."/>
            <person name="Jarju S."/>
            <person name="Secka A."/>
            <person name="Antonio M."/>
            <person name="Oren A."/>
            <person name="Chaudhuri R.R."/>
            <person name="La Ragione R."/>
            <person name="Hildebrand F."/>
            <person name="Pallen M.J."/>
        </authorList>
    </citation>
    <scope>NUCLEOTIDE SEQUENCE</scope>
    <source>
        <strain evidence="17">ChiSxjej2B14-6234</strain>
    </source>
</reference>
<sequence>MKEIRVSKFGGSSLADAGQFAKVREILLSNPSRRYVVPSAPGKRTANDEKITDMLYECHRLAQAGEDFSALFERIADRYRSIADSLSLDVPLEELFRTVRAGIENSERPDYAASRGEYLNGILLSAYLGWDFIDAADGILFDADGKLDQNATQDALSALLREHEYAVVPGFYGSMPDGTVHTFSRGGSDISGAIVARAAHADLYENWTDVNGCLMADPRIVRDPKPIRHVTYRELRELSYMGASVLHEEAIFPVRMAGIPTNIRNTNAPEEPGTLISHDAEDMDNDYVITGIAGSKDFAIVTVEKAMMNAELGFGRRVLQAVEENGISFEHLPTGIDTMCVVCHERALDGKRDKLVHRIYELTDPDSVEIHSGLALIATVGRGMVRSKGTSARLFNALQRAGINVRMIDQGSSELNIIVGVDNLDFENAVRAIYRAFVTEFDRERA</sequence>
<dbReference type="EMBL" id="DVFJ01000034">
    <property type="protein sequence ID" value="HIQ72365.1"/>
    <property type="molecule type" value="Genomic_DNA"/>
</dbReference>
<dbReference type="InterPro" id="IPR001341">
    <property type="entry name" value="Asp_kinase"/>
</dbReference>
<dbReference type="GO" id="GO:0009090">
    <property type="term" value="P:homoserine biosynthetic process"/>
    <property type="evidence" value="ECO:0007669"/>
    <property type="project" value="TreeGrafter"/>
</dbReference>
<feature type="binding site" evidence="13">
    <location>
        <position position="52"/>
    </location>
    <ligand>
        <name>substrate</name>
    </ligand>
</feature>
<dbReference type="NCBIfam" id="TIGR00657">
    <property type="entry name" value="asp_kinases"/>
    <property type="match status" value="1"/>
</dbReference>
<comment type="pathway">
    <text evidence="3 15">Amino-acid biosynthesis; L-methionine biosynthesis via de novo pathway; L-homoserine from L-aspartate: step 1/3.</text>
</comment>
<dbReference type="GO" id="GO:0005524">
    <property type="term" value="F:ATP binding"/>
    <property type="evidence" value="ECO:0007669"/>
    <property type="project" value="UniProtKB-KW"/>
</dbReference>
<dbReference type="InterPro" id="IPR018042">
    <property type="entry name" value="Aspartate_kinase_CS"/>
</dbReference>
<dbReference type="InterPro" id="IPR002912">
    <property type="entry name" value="ACT_dom"/>
</dbReference>
<keyword evidence="9 13" id="KW-0067">ATP-binding</keyword>
<dbReference type="InterPro" id="IPR045865">
    <property type="entry name" value="ACT-like_dom_sf"/>
</dbReference>
<evidence type="ECO:0000256" key="13">
    <source>
        <dbReference type="PIRSR" id="PIRSR000726-1"/>
    </source>
</evidence>
<accession>A0A9D1CR76</accession>
<evidence type="ECO:0000256" key="9">
    <source>
        <dbReference type="ARBA" id="ARBA00022840"/>
    </source>
</evidence>
<dbReference type="PROSITE" id="PS51671">
    <property type="entry name" value="ACT"/>
    <property type="match status" value="1"/>
</dbReference>
<dbReference type="PANTHER" id="PTHR21499">
    <property type="entry name" value="ASPARTATE KINASE"/>
    <property type="match status" value="1"/>
</dbReference>
<dbReference type="Pfam" id="PF22468">
    <property type="entry name" value="ACT_9"/>
    <property type="match status" value="1"/>
</dbReference>
<reference evidence="17" key="1">
    <citation type="submission" date="2020-10" db="EMBL/GenBank/DDBJ databases">
        <authorList>
            <person name="Gilroy R."/>
        </authorList>
    </citation>
    <scope>NUCLEOTIDE SEQUENCE</scope>
    <source>
        <strain evidence="17">ChiSxjej2B14-6234</strain>
    </source>
</reference>
<dbReference type="Pfam" id="PF00696">
    <property type="entry name" value="AA_kinase"/>
    <property type="match status" value="1"/>
</dbReference>
<keyword evidence="15" id="KW-0028">Amino-acid biosynthesis</keyword>
<dbReference type="Gene3D" id="3.30.2130.10">
    <property type="entry name" value="VC0802-like"/>
    <property type="match status" value="1"/>
</dbReference>
<feature type="binding site" evidence="13">
    <location>
        <position position="117"/>
    </location>
    <ligand>
        <name>substrate</name>
    </ligand>
</feature>
<evidence type="ECO:0000313" key="17">
    <source>
        <dbReference type="EMBL" id="HIQ72365.1"/>
    </source>
</evidence>
<comment type="similarity">
    <text evidence="5 14">Belongs to the aspartokinase family.</text>
</comment>
<evidence type="ECO:0000256" key="12">
    <source>
        <dbReference type="ARBA" id="ARBA00047872"/>
    </source>
</evidence>
<dbReference type="AlphaFoldDB" id="A0A9D1CR76"/>
<keyword evidence="8 14" id="KW-0418">Kinase</keyword>
<organism evidence="17 18">
    <name type="scientific">Candidatus Onthenecus intestinigallinarum</name>
    <dbReference type="NCBI Taxonomy" id="2840875"/>
    <lineage>
        <taxon>Bacteria</taxon>
        <taxon>Bacillati</taxon>
        <taxon>Bacillota</taxon>
        <taxon>Clostridia</taxon>
        <taxon>Eubacteriales</taxon>
        <taxon>Candidatus Onthenecus</taxon>
    </lineage>
</organism>
<dbReference type="PROSITE" id="PS00324">
    <property type="entry name" value="ASPARTOKINASE"/>
    <property type="match status" value="1"/>
</dbReference>
<evidence type="ECO:0000256" key="15">
    <source>
        <dbReference type="RuleBase" id="RU004249"/>
    </source>
</evidence>
<feature type="binding site" evidence="13">
    <location>
        <begin position="208"/>
        <end position="209"/>
    </location>
    <ligand>
        <name>ATP</name>
        <dbReference type="ChEBI" id="CHEBI:30616"/>
    </ligand>
</feature>
<dbReference type="FunFam" id="3.30.2130.10:FF:000001">
    <property type="entry name" value="Bifunctional aspartokinase/homoserine dehydrogenase"/>
    <property type="match status" value="1"/>
</dbReference>
<evidence type="ECO:0000256" key="1">
    <source>
        <dbReference type="ARBA" id="ARBA00003121"/>
    </source>
</evidence>
<comment type="pathway">
    <text evidence="2 15">Amino-acid biosynthesis; L-lysine biosynthesis via DAP pathway; (S)-tetrahydrodipicolinate from L-aspartate: step 1/4.</text>
</comment>
<dbReference type="GO" id="GO:0019877">
    <property type="term" value="P:diaminopimelate biosynthetic process"/>
    <property type="evidence" value="ECO:0007669"/>
    <property type="project" value="UniProtKB-KW"/>
</dbReference>
<dbReference type="EC" id="2.7.2.4" evidence="14"/>
<dbReference type="InterPro" id="IPR005260">
    <property type="entry name" value="Asp_kin_monofn"/>
</dbReference>
<keyword evidence="10" id="KW-0220">Diaminopimelate biosynthesis</keyword>
<keyword evidence="11" id="KW-0457">Lysine biosynthesis</keyword>
<evidence type="ECO:0000256" key="7">
    <source>
        <dbReference type="ARBA" id="ARBA00022741"/>
    </source>
</evidence>
<feature type="binding site" evidence="13">
    <location>
        <begin position="8"/>
        <end position="11"/>
    </location>
    <ligand>
        <name>ATP</name>
        <dbReference type="ChEBI" id="CHEBI:30616"/>
    </ligand>
</feature>
<dbReference type="CDD" id="cd04916">
    <property type="entry name" value="ACT_AKiii-YclM-BS_2"/>
    <property type="match status" value="1"/>
</dbReference>
<comment type="catalytic activity">
    <reaction evidence="12 14">
        <text>L-aspartate + ATP = 4-phospho-L-aspartate + ADP</text>
        <dbReference type="Rhea" id="RHEA:23776"/>
        <dbReference type="ChEBI" id="CHEBI:29991"/>
        <dbReference type="ChEBI" id="CHEBI:30616"/>
        <dbReference type="ChEBI" id="CHEBI:57535"/>
        <dbReference type="ChEBI" id="CHEBI:456216"/>
        <dbReference type="EC" id="2.7.2.4"/>
    </reaction>
</comment>
<dbReference type="PIRSF" id="PIRSF000726">
    <property type="entry name" value="Asp_kin"/>
    <property type="match status" value="1"/>
</dbReference>
<dbReference type="GO" id="GO:0005829">
    <property type="term" value="C:cytosol"/>
    <property type="evidence" value="ECO:0007669"/>
    <property type="project" value="TreeGrafter"/>
</dbReference>
<dbReference type="NCBIfam" id="NF006540">
    <property type="entry name" value="PRK09034.1"/>
    <property type="match status" value="1"/>
</dbReference>
<dbReference type="GO" id="GO:0009089">
    <property type="term" value="P:lysine biosynthetic process via diaminopimelate"/>
    <property type="evidence" value="ECO:0007669"/>
    <property type="project" value="InterPro"/>
</dbReference>
<evidence type="ECO:0000256" key="8">
    <source>
        <dbReference type="ARBA" id="ARBA00022777"/>
    </source>
</evidence>
<evidence type="ECO:0000256" key="4">
    <source>
        <dbReference type="ARBA" id="ARBA00005139"/>
    </source>
</evidence>
<comment type="function">
    <text evidence="1">Catalyzes the phosphorylation of the beta-carboxyl group of aspartic acid with ATP to yield 4-phospho-L-aspartate, which is involved in the branched biosynthetic pathway leading to the biosynthesis of amino acids threonine, isoleucine and methionine.</text>
</comment>
<comment type="pathway">
    <text evidence="4 15">Amino-acid biosynthesis; L-threonine biosynthesis; L-threonine from L-aspartate: step 1/5.</text>
</comment>
<name>A0A9D1CR76_9FIRM</name>
<evidence type="ECO:0000313" key="18">
    <source>
        <dbReference type="Proteomes" id="UP000886887"/>
    </source>
</evidence>
<keyword evidence="6 14" id="KW-0808">Transferase</keyword>
<keyword evidence="7 13" id="KW-0547">Nucleotide-binding</keyword>
<evidence type="ECO:0000256" key="11">
    <source>
        <dbReference type="ARBA" id="ARBA00023154"/>
    </source>
</evidence>